<dbReference type="CDD" id="cd00200">
    <property type="entry name" value="WD40"/>
    <property type="match status" value="1"/>
</dbReference>
<name>A0A0G2FJ33_9PEZI</name>
<feature type="repeat" description="WD" evidence="7">
    <location>
        <begin position="287"/>
        <end position="318"/>
    </location>
</feature>
<dbReference type="EMBL" id="LCUC01000207">
    <property type="protein sequence ID" value="KKY34377.1"/>
    <property type="molecule type" value="Genomic_DNA"/>
</dbReference>
<dbReference type="Pfam" id="PF04494">
    <property type="entry name" value="TFIID_NTD2"/>
    <property type="match status" value="1"/>
</dbReference>
<dbReference type="InterPro" id="IPR015943">
    <property type="entry name" value="WD40/YVTN_repeat-like_dom_sf"/>
</dbReference>
<evidence type="ECO:0000256" key="1">
    <source>
        <dbReference type="ARBA" id="ARBA00004123"/>
    </source>
</evidence>
<dbReference type="InterPro" id="IPR020472">
    <property type="entry name" value="WD40_PAC1"/>
</dbReference>
<evidence type="ECO:0000256" key="7">
    <source>
        <dbReference type="PROSITE-ProRule" id="PRU00221"/>
    </source>
</evidence>
<feature type="compositionally biased region" description="Low complexity" evidence="8">
    <location>
        <begin position="550"/>
        <end position="565"/>
    </location>
</feature>
<sequence>MGSKRYTKAFSLLKAFVDNNLDYYKFELNKFLWPMFIHSYLELVDNGYPNEAKTFLSEFGDDFKAIHGDDLKLLSTITLPAHVNENETTRLYKTSKYQIPVTDKVEDLVLGHLEKEYNNGGKTMIHLLGRYCTIKTVDRGLANPKSFFAIFNNQPSVRVDEGDVLEGIPGVFTGVRSNVASDVPLKLGPLPMEAELQEEVRAEIEEEDRRHPPADGRPTLLEEFDNKIKREESMDGPARADLPLPASRARDVWSEIEKIREHRDRFRIEGRTGGVGAAVSVCIYNCIEFSNDQELVAVGTMDSYIRVWSMDGSHLKSALDNGTQSATNNPDGHIRLWSLDTWSCLCIYKSHDGPVFNVQWGPHGHYFVSGGWDKTVRIWMQDHATPVRTCIGHDTSISAVAWHPNGTYVFSASDETDKSIRMWSVITGDCVRAMVGHHHFINTIECAPNGKIIASADVDGNIFWWDLEKGVCIKKSKGHGKGGITSLSFSVESKVLVSGGVDNTVRVWDVDLPADGSKPVGGSTGQAVQPENNASTGDSMGPSDRSITVGGQPQQPPAAAASSSNAGGGASGSSGVSGPGSGKKKGKEVQISADQISAFPTKKTALKKVRFTRMNLVTAAGVYEPER</sequence>
<feature type="compositionally biased region" description="Polar residues" evidence="8">
    <location>
        <begin position="525"/>
        <end position="538"/>
    </location>
</feature>
<keyword evidence="6" id="KW-0539">Nucleus</keyword>
<keyword evidence="3" id="KW-0677">Repeat</keyword>
<proteinExistence type="predicted"/>
<accession>A0A0G2FJ33</accession>
<gene>
    <name evidence="10" type="ORF">UCDDA912_g05626</name>
</gene>
<dbReference type="PANTHER" id="PTHR19879:SF1">
    <property type="entry name" value="CANNONBALL-RELATED"/>
    <property type="match status" value="1"/>
</dbReference>
<dbReference type="InterPro" id="IPR001680">
    <property type="entry name" value="WD40_rpt"/>
</dbReference>
<dbReference type="InterPro" id="IPR037264">
    <property type="entry name" value="TFIID_NTD2_sf"/>
</dbReference>
<feature type="compositionally biased region" description="Gly residues" evidence="8">
    <location>
        <begin position="566"/>
        <end position="581"/>
    </location>
</feature>
<evidence type="ECO:0000256" key="4">
    <source>
        <dbReference type="ARBA" id="ARBA00023015"/>
    </source>
</evidence>
<dbReference type="InterPro" id="IPR019775">
    <property type="entry name" value="WD40_repeat_CS"/>
</dbReference>
<feature type="region of interest" description="Disordered" evidence="8">
    <location>
        <begin position="515"/>
        <end position="591"/>
    </location>
</feature>
<dbReference type="GO" id="GO:0005669">
    <property type="term" value="C:transcription factor TFIID complex"/>
    <property type="evidence" value="ECO:0007669"/>
    <property type="project" value="TreeGrafter"/>
</dbReference>
<feature type="domain" description="TFIID subunit TAF5 NTD2" evidence="9">
    <location>
        <begin position="3"/>
        <end position="132"/>
    </location>
</feature>
<evidence type="ECO:0000256" key="5">
    <source>
        <dbReference type="ARBA" id="ARBA00023163"/>
    </source>
</evidence>
<dbReference type="Pfam" id="PF00400">
    <property type="entry name" value="WD40"/>
    <property type="match status" value="5"/>
</dbReference>
<evidence type="ECO:0000256" key="2">
    <source>
        <dbReference type="ARBA" id="ARBA00022574"/>
    </source>
</evidence>
<evidence type="ECO:0000313" key="10">
    <source>
        <dbReference type="EMBL" id="KKY34377.1"/>
    </source>
</evidence>
<reference evidence="10 11" key="2">
    <citation type="submission" date="2015-05" db="EMBL/GenBank/DDBJ databases">
        <authorList>
            <person name="Morales-Cruz A."/>
            <person name="Amrine K.C."/>
            <person name="Cantu D."/>
        </authorList>
    </citation>
    <scope>NUCLEOTIDE SEQUENCE [LARGE SCALE GENOMIC DNA]</scope>
    <source>
        <strain evidence="10">DA912</strain>
    </source>
</reference>
<keyword evidence="4" id="KW-0805">Transcription regulation</keyword>
<feature type="repeat" description="WD" evidence="7">
    <location>
        <begin position="390"/>
        <end position="433"/>
    </location>
</feature>
<dbReference type="InterPro" id="IPR007582">
    <property type="entry name" value="TFIID_NTD2"/>
</dbReference>
<dbReference type="SUPFAM" id="SSF50978">
    <property type="entry name" value="WD40 repeat-like"/>
    <property type="match status" value="1"/>
</dbReference>
<protein>
    <submittedName>
        <fullName evidence="10">Putative taf5-like protein</fullName>
    </submittedName>
</protein>
<comment type="subcellular location">
    <subcellularLocation>
        <location evidence="1">Nucleus</location>
    </subcellularLocation>
</comment>
<dbReference type="GO" id="GO:0016251">
    <property type="term" value="F:RNA polymerase II general transcription initiation factor activity"/>
    <property type="evidence" value="ECO:0007669"/>
    <property type="project" value="TreeGrafter"/>
</dbReference>
<dbReference type="Proteomes" id="UP000034680">
    <property type="component" value="Unassembled WGS sequence"/>
</dbReference>
<dbReference type="SMART" id="SM00320">
    <property type="entry name" value="WD40"/>
    <property type="match status" value="5"/>
</dbReference>
<feature type="repeat" description="WD" evidence="7">
    <location>
        <begin position="434"/>
        <end position="475"/>
    </location>
</feature>
<dbReference type="AlphaFoldDB" id="A0A0G2FJ33"/>
<dbReference type="Gene3D" id="1.25.40.500">
    <property type="entry name" value="TFIID subunit TAF5, NTD2 domain"/>
    <property type="match status" value="1"/>
</dbReference>
<keyword evidence="5" id="KW-0804">Transcription</keyword>
<dbReference type="OrthoDB" id="10266330at2759"/>
<dbReference type="PROSITE" id="PS50082">
    <property type="entry name" value="WD_REPEATS_2"/>
    <property type="match status" value="5"/>
</dbReference>
<dbReference type="SUPFAM" id="SSF160897">
    <property type="entry name" value="Taf5 N-terminal domain-like"/>
    <property type="match status" value="1"/>
</dbReference>
<feature type="repeat" description="WD" evidence="7">
    <location>
        <begin position="348"/>
        <end position="379"/>
    </location>
</feature>
<evidence type="ECO:0000313" key="11">
    <source>
        <dbReference type="Proteomes" id="UP000034680"/>
    </source>
</evidence>
<evidence type="ECO:0000259" key="9">
    <source>
        <dbReference type="Pfam" id="PF04494"/>
    </source>
</evidence>
<dbReference type="STRING" id="1214573.A0A0G2FJ33"/>
<reference evidence="10 11" key="1">
    <citation type="submission" date="2015-05" db="EMBL/GenBank/DDBJ databases">
        <title>Distinctive expansion of gene families associated with plant cell wall degradation and secondary metabolism in the genomes of grapevine trunk pathogens.</title>
        <authorList>
            <person name="Lawrence D.P."/>
            <person name="Travadon R."/>
            <person name="Rolshausen P.E."/>
            <person name="Baumgartner K."/>
        </authorList>
    </citation>
    <scope>NUCLEOTIDE SEQUENCE [LARGE SCALE GENOMIC DNA]</scope>
    <source>
        <strain evidence="10">DA912</strain>
    </source>
</reference>
<dbReference type="PRINTS" id="PR00320">
    <property type="entry name" value="GPROTEINBRPT"/>
</dbReference>
<dbReference type="GO" id="GO:0006367">
    <property type="term" value="P:transcription initiation at RNA polymerase II promoter"/>
    <property type="evidence" value="ECO:0007669"/>
    <property type="project" value="TreeGrafter"/>
</dbReference>
<dbReference type="PANTHER" id="PTHR19879">
    <property type="entry name" value="TRANSCRIPTION INITIATION FACTOR TFIID"/>
    <property type="match status" value="1"/>
</dbReference>
<dbReference type="Gene3D" id="2.130.10.10">
    <property type="entry name" value="YVTN repeat-like/Quinoprotein amine dehydrogenase"/>
    <property type="match status" value="2"/>
</dbReference>
<keyword evidence="11" id="KW-1185">Reference proteome</keyword>
<evidence type="ECO:0000256" key="3">
    <source>
        <dbReference type="ARBA" id="ARBA00022737"/>
    </source>
</evidence>
<evidence type="ECO:0000256" key="6">
    <source>
        <dbReference type="ARBA" id="ARBA00023242"/>
    </source>
</evidence>
<organism evidence="10 11">
    <name type="scientific">Diaporthe ampelina</name>
    <dbReference type="NCBI Taxonomy" id="1214573"/>
    <lineage>
        <taxon>Eukaryota</taxon>
        <taxon>Fungi</taxon>
        <taxon>Dikarya</taxon>
        <taxon>Ascomycota</taxon>
        <taxon>Pezizomycotina</taxon>
        <taxon>Sordariomycetes</taxon>
        <taxon>Sordariomycetidae</taxon>
        <taxon>Diaporthales</taxon>
        <taxon>Diaporthaceae</taxon>
        <taxon>Diaporthe</taxon>
    </lineage>
</organism>
<dbReference type="CDD" id="cd08044">
    <property type="entry name" value="TAF5_NTD2"/>
    <property type="match status" value="1"/>
</dbReference>
<dbReference type="InterPro" id="IPR036322">
    <property type="entry name" value="WD40_repeat_dom_sf"/>
</dbReference>
<dbReference type="PROSITE" id="PS00678">
    <property type="entry name" value="WD_REPEATS_1"/>
    <property type="match status" value="1"/>
</dbReference>
<comment type="caution">
    <text evidence="10">The sequence shown here is derived from an EMBL/GenBank/DDBJ whole genome shotgun (WGS) entry which is preliminary data.</text>
</comment>
<evidence type="ECO:0000256" key="8">
    <source>
        <dbReference type="SAM" id="MobiDB-lite"/>
    </source>
</evidence>
<keyword evidence="2 7" id="KW-0853">WD repeat</keyword>
<feature type="repeat" description="WD" evidence="7">
    <location>
        <begin position="484"/>
        <end position="511"/>
    </location>
</feature>
<dbReference type="PROSITE" id="PS50294">
    <property type="entry name" value="WD_REPEATS_REGION"/>
    <property type="match status" value="3"/>
</dbReference>